<dbReference type="SMART" id="SM00153">
    <property type="entry name" value="VHP"/>
    <property type="match status" value="1"/>
</dbReference>
<protein>
    <recommendedName>
        <fullName evidence="10">HP domain-containing protein</fullName>
    </recommendedName>
</protein>
<dbReference type="CDD" id="cd11293">
    <property type="entry name" value="gelsolin_S4_like"/>
    <property type="match status" value="1"/>
</dbReference>
<reference evidence="11" key="1">
    <citation type="submission" date="2025-08" db="UniProtKB">
        <authorList>
            <consortium name="Ensembl"/>
        </authorList>
    </citation>
    <scope>IDENTIFICATION</scope>
</reference>
<evidence type="ECO:0000313" key="12">
    <source>
        <dbReference type="Proteomes" id="UP000694546"/>
    </source>
</evidence>
<evidence type="ECO:0000256" key="5">
    <source>
        <dbReference type="ARBA" id="ARBA00022737"/>
    </source>
</evidence>
<dbReference type="InterPro" id="IPR007122">
    <property type="entry name" value="Villin/Gelsolin"/>
</dbReference>
<dbReference type="CDD" id="cd11289">
    <property type="entry name" value="gelsolin_S2_like"/>
    <property type="match status" value="1"/>
</dbReference>
<organism evidence="11 12">
    <name type="scientific">Gadus morhua</name>
    <name type="common">Atlantic cod</name>
    <dbReference type="NCBI Taxonomy" id="8049"/>
    <lineage>
        <taxon>Eukaryota</taxon>
        <taxon>Metazoa</taxon>
        <taxon>Chordata</taxon>
        <taxon>Craniata</taxon>
        <taxon>Vertebrata</taxon>
        <taxon>Euteleostomi</taxon>
        <taxon>Actinopterygii</taxon>
        <taxon>Neopterygii</taxon>
        <taxon>Teleostei</taxon>
        <taxon>Neoteleostei</taxon>
        <taxon>Acanthomorphata</taxon>
        <taxon>Zeiogadaria</taxon>
        <taxon>Gadariae</taxon>
        <taxon>Gadiformes</taxon>
        <taxon>Gadoidei</taxon>
        <taxon>Gadidae</taxon>
        <taxon>Gadus</taxon>
    </lineage>
</organism>
<evidence type="ECO:0000256" key="7">
    <source>
        <dbReference type="ARBA" id="ARBA00023203"/>
    </source>
</evidence>
<keyword evidence="8" id="KW-0206">Cytoskeleton</keyword>
<evidence type="ECO:0000259" key="10">
    <source>
        <dbReference type="PROSITE" id="PS51089"/>
    </source>
</evidence>
<keyword evidence="7" id="KW-0009">Actin-binding</keyword>
<dbReference type="PANTHER" id="PTHR11977:SF86">
    <property type="entry name" value="SUPERVILLIN ISOFORM X1"/>
    <property type="match status" value="1"/>
</dbReference>
<feature type="domain" description="HP" evidence="10">
    <location>
        <begin position="1777"/>
        <end position="1840"/>
    </location>
</feature>
<dbReference type="Proteomes" id="UP000694546">
    <property type="component" value="Chromosome 23"/>
</dbReference>
<dbReference type="GO" id="GO:0005546">
    <property type="term" value="F:phosphatidylinositol-4,5-bisphosphate binding"/>
    <property type="evidence" value="ECO:0007669"/>
    <property type="project" value="TreeGrafter"/>
</dbReference>
<evidence type="ECO:0000256" key="3">
    <source>
        <dbReference type="ARBA" id="ARBA00008418"/>
    </source>
</evidence>
<dbReference type="Pfam" id="PF00626">
    <property type="entry name" value="Gelsolin"/>
    <property type="match status" value="1"/>
</dbReference>
<dbReference type="InterPro" id="IPR007123">
    <property type="entry name" value="Gelsolin-like_dom"/>
</dbReference>
<dbReference type="GO" id="GO:0051015">
    <property type="term" value="F:actin filament binding"/>
    <property type="evidence" value="ECO:0007669"/>
    <property type="project" value="InterPro"/>
</dbReference>
<evidence type="ECO:0000256" key="8">
    <source>
        <dbReference type="ARBA" id="ARBA00023212"/>
    </source>
</evidence>
<proteinExistence type="inferred from homology"/>
<comment type="similarity">
    <text evidence="3">Belongs to the villin/gelsolin family.</text>
</comment>
<feature type="compositionally biased region" description="Low complexity" evidence="9">
    <location>
        <begin position="485"/>
        <end position="497"/>
    </location>
</feature>
<dbReference type="CDD" id="cd11288">
    <property type="entry name" value="gelsolin_S5_like"/>
    <property type="match status" value="1"/>
</dbReference>
<dbReference type="InterPro" id="IPR003128">
    <property type="entry name" value="Villin_headpiece"/>
</dbReference>
<sequence>MKEKERIARRLEGIEGEGPPSLVANRLLEEDTPRYTRASDCCDPCTGEPQPAPHTLAPGRTPARTSALPDPDSKAERIARYKAERRRQLAERYGLSLDLEPPEGDPSESSDPRPRTGSLGEDGWERQASCGNAPVNSPRAGRTAPPVHQGLPGTEAGRGQAEPLSERERRMNLENQRRAPQEAPVTVEPGPFGSSYMEVSAAPGLPPSSPQTGRRASGPPQHGASPGDLAGAKANSDWYLETDADGDTPSLINWPSRYPRSGESGCGSHHDHHHHPPPPADAVRPRAEEQHGLRGPAPAPEQTRAGHAAAAPERSGGQRSRRPQTLGSRDAPDPEGHRSSRGGISNGGSHEDAQMSVAQLRHSYLDSTSTTTTPAAAITQREVLPGPGAPWRGERGRRPRQYVDPGESRKTSERFKTQPITSQTLDERAKLSVAAKRSLFRELERSADPGGAKPRPRNAAVERRLRRGQDRSRTQPVTTEEVVIAATLQASSQQSSAVREARLAQDAQEARASQQHQQGATSTQEPHTQDPRGPGPAQSQGPEEPDLCSLSLAEKMALFNRLAQPPTRVVRAKGDSRQRRGNARYQTQPITLGDMEQVGGASVSGKRRRSRDRGGAERGRRRGRGGAERGRRRGRGGAERGRRRRSRGSSPGRRRSRGGAERGRRRSRGSSLGRGGAERGRRRSRGSSLGRGGAERGRRQTRWRRSSWPGGRGGGRGRGWAQRARSSRGERSTPSLVLMESSLSHQRHLDLEFTLNLTSTILFFRVSSLALLKKSGEEDWRNRINRKQEAGATTAAAVMADTSAPLWESERNLRKRVEEGDHEAKLSIQERKRLMEAREEAWKTTGRGAANDSTQFTVAARMVKKGNPPPPPLSNRSAAAVEIKALADMDFESDGKLDKLESFLGKINSKGQSSSATVTVTQQKVKEVMSLEDETFSRFYPRVADPPAPSGGGAEIYEDFDAIFDPLLPRLTSDMVQHRRAVRPTRNVASSRNPLKKLAARQDLLQEYTEQRLNVGLLESKRMNAQKMSQNSGFSEVALAGLASKENFSSVSLRSVNISEQMSNSAAPYKKLMLLQVKGRRHIQTRLVEPRASSLNSGDCFLLVTPHHCFVWTGEFANVIERNKAKELANFVQTKRDLGCRANYVQIIEEGGTTSSAASKEFWKILGGQADYQSAGTPDEDELYEGAIVETNCIYRLVDDKLVPDDDFWAKVPRCALLDPKEVLVFDFGSEMYIWHGKEVTLAQRKVAFQLAKHLWNGTFDYTCCDINPLDPGECNPLIPKKGQGRPDWAVFGRLTQHNETTLFKEKFLDWSEKRKFSSPTRNGSEPPVSDPPRAYDPSLMLAGPGGPVRTVLDGADVGRGYGLVEGEERRSQQVSTMATEVWHILEFDYSRLPQQSIGQFHEGDAYVVKWKYMVSTAVGKRQNPEQARTAGAGKEKCCYFFWQGRNATVSEKGASALMTVELDEERGAQVQVLQGKEPPCFLQCFRGGMVVHSGRREEEEDMSQNDWRLYCVRGEVAQEGHLLEVVCHCSSLRSRVSMVMVGVGQALIYLWHGCKAQAHTRDVALTAARSIKEHCPLEAGLHSSSQVTIVECDEGAEPTGFWEALGRRDRKAYDCMLQDPGRFSFTPRLYQLGSSSGEFRAVELLYPARVPEQVNPQPFLQEDLYTAAQPALFLVDNHHEVYLWQGWWAQDSLVTGSARIRWDTDRKAAMETVLRYCREKNAKKPPKSYLIHAGLEPLTFTNMFPCWEHREDVAEITERDAEVCNQIILVEDVLARLCKTAYPLADLLARPLPEGVDPLRLEVYLSDEDFENGLEMSREEYDLLPGWKQVNVKKARGLF</sequence>
<evidence type="ECO:0000313" key="11">
    <source>
        <dbReference type="Ensembl" id="ENSGMOP00000023134.1"/>
    </source>
</evidence>
<feature type="region of interest" description="Disordered" evidence="9">
    <location>
        <begin position="567"/>
        <end position="733"/>
    </location>
</feature>
<dbReference type="SMART" id="SM00262">
    <property type="entry name" value="GEL"/>
    <property type="match status" value="4"/>
</dbReference>
<dbReference type="SUPFAM" id="SSF47050">
    <property type="entry name" value="VHP, Villin headpiece domain"/>
    <property type="match status" value="1"/>
</dbReference>
<feature type="region of interest" description="Disordered" evidence="9">
    <location>
        <begin position="442"/>
        <end position="547"/>
    </location>
</feature>
<dbReference type="GO" id="GO:0051014">
    <property type="term" value="P:actin filament severing"/>
    <property type="evidence" value="ECO:0007669"/>
    <property type="project" value="TreeGrafter"/>
</dbReference>
<keyword evidence="6" id="KW-0472">Membrane</keyword>
<evidence type="ECO:0000256" key="2">
    <source>
        <dbReference type="ARBA" id="ARBA00004245"/>
    </source>
</evidence>
<evidence type="ECO:0000256" key="6">
    <source>
        <dbReference type="ARBA" id="ARBA00023136"/>
    </source>
</evidence>
<reference evidence="11" key="2">
    <citation type="submission" date="2025-09" db="UniProtKB">
        <authorList>
            <consortium name="Ensembl"/>
        </authorList>
    </citation>
    <scope>IDENTIFICATION</scope>
</reference>
<name>A0A8C4ZVC3_GADMO</name>
<keyword evidence="12" id="KW-1185">Reference proteome</keyword>
<comment type="subcellular location">
    <subcellularLocation>
        <location evidence="2">Cytoplasm</location>
        <location evidence="2">Cytoskeleton</location>
    </subcellularLocation>
    <subcellularLocation>
        <location evidence="1">Membrane</location>
        <topology evidence="1">Peripheral membrane protein</topology>
    </subcellularLocation>
</comment>
<feature type="compositionally biased region" description="Basic and acidic residues" evidence="9">
    <location>
        <begin position="71"/>
        <end position="90"/>
    </location>
</feature>
<dbReference type="SUPFAM" id="SSF55753">
    <property type="entry name" value="Actin depolymerizing proteins"/>
    <property type="match status" value="5"/>
</dbReference>
<feature type="compositionally biased region" description="Basic and acidic residues" evidence="9">
    <location>
        <begin position="1"/>
        <end position="13"/>
    </location>
</feature>
<keyword evidence="5" id="KW-0677">Repeat</keyword>
<feature type="compositionally biased region" description="Basic and acidic residues" evidence="9">
    <location>
        <begin position="406"/>
        <end position="416"/>
    </location>
</feature>
<dbReference type="GO" id="GO:0005737">
    <property type="term" value="C:cytoplasm"/>
    <property type="evidence" value="ECO:0007669"/>
    <property type="project" value="TreeGrafter"/>
</dbReference>
<dbReference type="PRINTS" id="PR00597">
    <property type="entry name" value="GELSOLIN"/>
</dbReference>
<feature type="compositionally biased region" description="Basic and acidic residues" evidence="9">
    <location>
        <begin position="460"/>
        <end position="473"/>
    </location>
</feature>
<feature type="region of interest" description="Disordered" evidence="9">
    <location>
        <begin position="1315"/>
        <end position="1336"/>
    </location>
</feature>
<feature type="compositionally biased region" description="Basic residues" evidence="9">
    <location>
        <begin position="619"/>
        <end position="668"/>
    </location>
</feature>
<dbReference type="GO" id="GO:0015629">
    <property type="term" value="C:actin cytoskeleton"/>
    <property type="evidence" value="ECO:0007669"/>
    <property type="project" value="TreeGrafter"/>
</dbReference>
<accession>A0A8C4ZVC3</accession>
<dbReference type="PANTHER" id="PTHR11977">
    <property type="entry name" value="VILLIN"/>
    <property type="match status" value="1"/>
</dbReference>
<dbReference type="Gene3D" id="1.10.950.10">
    <property type="entry name" value="Villin headpiece domain"/>
    <property type="match status" value="1"/>
</dbReference>
<dbReference type="Pfam" id="PF02209">
    <property type="entry name" value="VHP"/>
    <property type="match status" value="1"/>
</dbReference>
<dbReference type="PROSITE" id="PS51089">
    <property type="entry name" value="HP"/>
    <property type="match status" value="1"/>
</dbReference>
<dbReference type="CDD" id="cd11280">
    <property type="entry name" value="gelsolin_like"/>
    <property type="match status" value="1"/>
</dbReference>
<dbReference type="GO" id="GO:0051016">
    <property type="term" value="P:barbed-end actin filament capping"/>
    <property type="evidence" value="ECO:0007669"/>
    <property type="project" value="TreeGrafter"/>
</dbReference>
<keyword evidence="4" id="KW-0963">Cytoplasm</keyword>
<feature type="compositionally biased region" description="Basic and acidic residues" evidence="9">
    <location>
        <begin position="283"/>
        <end position="292"/>
    </location>
</feature>
<evidence type="ECO:0000256" key="9">
    <source>
        <dbReference type="SAM" id="MobiDB-lite"/>
    </source>
</evidence>
<dbReference type="GO" id="GO:0008154">
    <property type="term" value="P:actin polymerization or depolymerization"/>
    <property type="evidence" value="ECO:0007669"/>
    <property type="project" value="TreeGrafter"/>
</dbReference>
<dbReference type="GO" id="GO:0016020">
    <property type="term" value="C:membrane"/>
    <property type="evidence" value="ECO:0007669"/>
    <property type="project" value="UniProtKB-SubCell"/>
</dbReference>
<dbReference type="Ensembl" id="ENSGMOT00000058555.1">
    <property type="protein sequence ID" value="ENSGMOP00000023134.1"/>
    <property type="gene ID" value="ENSGMOG00000009120.2"/>
</dbReference>
<dbReference type="FunFam" id="1.10.950.10:FF:000003">
    <property type="entry name" value="supervillin isoform X2"/>
    <property type="match status" value="1"/>
</dbReference>
<feature type="compositionally biased region" description="Polar residues" evidence="9">
    <location>
        <begin position="511"/>
        <end position="526"/>
    </location>
</feature>
<dbReference type="Gene3D" id="3.40.20.10">
    <property type="entry name" value="Severin"/>
    <property type="match status" value="5"/>
</dbReference>
<feature type="compositionally biased region" description="Basic and acidic residues" evidence="9">
    <location>
        <begin position="164"/>
        <end position="180"/>
    </location>
</feature>
<evidence type="ECO:0000256" key="1">
    <source>
        <dbReference type="ARBA" id="ARBA00004170"/>
    </source>
</evidence>
<feature type="region of interest" description="Disordered" evidence="9">
    <location>
        <begin position="1"/>
        <end position="429"/>
    </location>
</feature>
<dbReference type="InterPro" id="IPR029006">
    <property type="entry name" value="ADF-H/Gelsolin-like_dom_sf"/>
</dbReference>
<evidence type="ECO:0000256" key="4">
    <source>
        <dbReference type="ARBA" id="ARBA00022490"/>
    </source>
</evidence>
<dbReference type="InterPro" id="IPR036886">
    <property type="entry name" value="Villin_headpiece_dom_sf"/>
</dbReference>
<dbReference type="GeneTree" id="ENSGT00940000154653"/>